<dbReference type="GO" id="GO:0006412">
    <property type="term" value="P:translation"/>
    <property type="evidence" value="ECO:0007669"/>
    <property type="project" value="InterPro"/>
</dbReference>
<keyword evidence="3 4" id="KW-0687">Ribonucleoprotein</keyword>
<keyword evidence="2 6" id="KW-0689">Ribosomal protein</keyword>
<protein>
    <recommendedName>
        <fullName evidence="4">50S ribosomal protein L19</fullName>
    </recommendedName>
</protein>
<comment type="similarity">
    <text evidence="1 4">Belongs to the bacterial ribosomal protein bL19 family.</text>
</comment>
<comment type="caution">
    <text evidence="6">The sequence shown here is derived from an EMBL/GenBank/DDBJ whole genome shotgun (WGS) entry which is preliminary data.</text>
</comment>
<evidence type="ECO:0000313" key="7">
    <source>
        <dbReference type="Proteomes" id="UP000177025"/>
    </source>
</evidence>
<dbReference type="EMBL" id="MEUM01000146">
    <property type="protein sequence ID" value="OGC39169.1"/>
    <property type="molecule type" value="Genomic_DNA"/>
</dbReference>
<dbReference type="Gene3D" id="2.30.30.790">
    <property type="match status" value="1"/>
</dbReference>
<dbReference type="InterPro" id="IPR038657">
    <property type="entry name" value="Ribosomal_bL19_sf"/>
</dbReference>
<dbReference type="PANTHER" id="PTHR15680:SF9">
    <property type="entry name" value="LARGE RIBOSOMAL SUBUNIT PROTEIN BL19M"/>
    <property type="match status" value="1"/>
</dbReference>
<comment type="function">
    <text evidence="4">This protein is located at the 30S-50S ribosomal subunit interface and may play a role in the structure and function of the aminoacyl-tRNA binding site.</text>
</comment>
<feature type="region of interest" description="Disordered" evidence="5">
    <location>
        <begin position="91"/>
        <end position="134"/>
    </location>
</feature>
<dbReference type="Pfam" id="PF01245">
    <property type="entry name" value="Ribosomal_L19"/>
    <property type="match status" value="1"/>
</dbReference>
<dbReference type="NCBIfam" id="TIGR01024">
    <property type="entry name" value="rplS_bact"/>
    <property type="match status" value="1"/>
</dbReference>
<dbReference type="GO" id="GO:0003735">
    <property type="term" value="F:structural constituent of ribosome"/>
    <property type="evidence" value="ECO:0007669"/>
    <property type="project" value="InterPro"/>
</dbReference>
<gene>
    <name evidence="6" type="ORF">A2Y85_06090</name>
</gene>
<dbReference type="InterPro" id="IPR001857">
    <property type="entry name" value="Ribosomal_bL19"/>
</dbReference>
<reference evidence="6 7" key="1">
    <citation type="journal article" date="2016" name="Nat. Commun.">
        <title>Thousands of microbial genomes shed light on interconnected biogeochemical processes in an aquifer system.</title>
        <authorList>
            <person name="Anantharaman K."/>
            <person name="Brown C.T."/>
            <person name="Hug L.A."/>
            <person name="Sharon I."/>
            <person name="Castelle C.J."/>
            <person name="Probst A.J."/>
            <person name="Thomas B.C."/>
            <person name="Singh A."/>
            <person name="Wilkins M.J."/>
            <person name="Karaoz U."/>
            <person name="Brodie E.L."/>
            <person name="Williams K.H."/>
            <person name="Hubbard S.S."/>
            <person name="Banfield J.F."/>
        </authorList>
    </citation>
    <scope>NUCLEOTIDE SEQUENCE [LARGE SCALE GENOMIC DNA]</scope>
</reference>
<dbReference type="InterPro" id="IPR008991">
    <property type="entry name" value="Translation_prot_SH3-like_sf"/>
</dbReference>
<evidence type="ECO:0000256" key="2">
    <source>
        <dbReference type="ARBA" id="ARBA00022980"/>
    </source>
</evidence>
<evidence type="ECO:0000256" key="5">
    <source>
        <dbReference type="SAM" id="MobiDB-lite"/>
    </source>
</evidence>
<dbReference type="SUPFAM" id="SSF50104">
    <property type="entry name" value="Translation proteins SH3-like domain"/>
    <property type="match status" value="1"/>
</dbReference>
<dbReference type="Proteomes" id="UP000177025">
    <property type="component" value="Unassembled WGS sequence"/>
</dbReference>
<dbReference type="AlphaFoldDB" id="A0A1F4U2R9"/>
<dbReference type="PROSITE" id="PS01015">
    <property type="entry name" value="RIBOSOMAL_L19"/>
    <property type="match status" value="1"/>
</dbReference>
<dbReference type="GO" id="GO:0022625">
    <property type="term" value="C:cytosolic large ribosomal subunit"/>
    <property type="evidence" value="ECO:0007669"/>
    <property type="project" value="TreeGrafter"/>
</dbReference>
<organism evidence="6 7">
    <name type="scientific">candidate division WOR-3 bacterium RBG_13_43_14</name>
    <dbReference type="NCBI Taxonomy" id="1802590"/>
    <lineage>
        <taxon>Bacteria</taxon>
        <taxon>Bacteria division WOR-3</taxon>
    </lineage>
</organism>
<sequence>MKKNLEIHPGDLVKVYTKIKEGDKERIAPFQGIIIKIRGSGISRTITVRKISAGIGIERIFPIENKEMITKIEIKKKGKTRRAKLTYLRQRKGKKLKIKDAVSAPASKASKKPSETDEEIPGDSDPGQEPVEKA</sequence>
<evidence type="ECO:0000256" key="1">
    <source>
        <dbReference type="ARBA" id="ARBA00005781"/>
    </source>
</evidence>
<evidence type="ECO:0000256" key="3">
    <source>
        <dbReference type="ARBA" id="ARBA00023274"/>
    </source>
</evidence>
<dbReference type="InterPro" id="IPR018257">
    <property type="entry name" value="Ribosomal_bL19_CS"/>
</dbReference>
<dbReference type="PRINTS" id="PR00061">
    <property type="entry name" value="RIBOSOMALL19"/>
</dbReference>
<accession>A0A1F4U2R9</accession>
<evidence type="ECO:0000313" key="6">
    <source>
        <dbReference type="EMBL" id="OGC39169.1"/>
    </source>
</evidence>
<proteinExistence type="inferred from homology"/>
<name>A0A1F4U2R9_UNCW3</name>
<dbReference type="PANTHER" id="PTHR15680">
    <property type="entry name" value="RIBOSOMAL PROTEIN L19"/>
    <property type="match status" value="1"/>
</dbReference>
<evidence type="ECO:0000256" key="4">
    <source>
        <dbReference type="RuleBase" id="RU000559"/>
    </source>
</evidence>